<reference evidence="1 2" key="1">
    <citation type="submission" date="2018-12" db="EMBL/GenBank/DDBJ databases">
        <title>Genome sequence from the cellulolytic species, Caldicellulosiruptor changbaiensis.</title>
        <authorList>
            <person name="Blumer-Schuette S.E."/>
            <person name="Mendoza C."/>
        </authorList>
    </citation>
    <scope>NUCLEOTIDE SEQUENCE [LARGE SCALE GENOMIC DNA]</scope>
    <source>
        <strain evidence="1 2">CBS-Z</strain>
    </source>
</reference>
<evidence type="ECO:0008006" key="3">
    <source>
        <dbReference type="Google" id="ProtNLM"/>
    </source>
</evidence>
<dbReference type="EMBL" id="CP034791">
    <property type="protein sequence ID" value="AZT89665.1"/>
    <property type="molecule type" value="Genomic_DNA"/>
</dbReference>
<dbReference type="AlphaFoldDB" id="A0A3T0D371"/>
<gene>
    <name evidence="1" type="ORF">ELD05_02775</name>
</gene>
<dbReference type="Proteomes" id="UP000282930">
    <property type="component" value="Chromosome"/>
</dbReference>
<name>A0A3T0D371_9FIRM</name>
<organism evidence="1 2">
    <name type="scientific">Caldicellulosiruptor changbaiensis</name>
    <dbReference type="NCBI Taxonomy" id="1222016"/>
    <lineage>
        <taxon>Bacteria</taxon>
        <taxon>Bacillati</taxon>
        <taxon>Bacillota</taxon>
        <taxon>Bacillota incertae sedis</taxon>
        <taxon>Caldicellulosiruptorales</taxon>
        <taxon>Caldicellulosiruptoraceae</taxon>
        <taxon>Caldicellulosiruptor</taxon>
    </lineage>
</organism>
<dbReference type="KEGG" id="ccha:ELD05_02775"/>
<accession>A0A3T0D371</accession>
<evidence type="ECO:0000313" key="2">
    <source>
        <dbReference type="Proteomes" id="UP000282930"/>
    </source>
</evidence>
<sequence>MSKKYKQMVVFFCEGDTEKPPFKKILDYLISISSKKIPVEDPINVKGSGKCRDMPVKIMQKRYLKSKEFIDFSFIVFIAFDTDVSEYSPKPPLSIYL</sequence>
<dbReference type="RefSeq" id="WP_127351270.1">
    <property type="nucleotide sequence ID" value="NZ_CP034791.1"/>
</dbReference>
<protein>
    <recommendedName>
        <fullName evidence="3">DUF4276 family protein</fullName>
    </recommendedName>
</protein>
<evidence type="ECO:0000313" key="1">
    <source>
        <dbReference type="EMBL" id="AZT89665.1"/>
    </source>
</evidence>
<proteinExistence type="predicted"/>
<keyword evidence="2" id="KW-1185">Reference proteome</keyword>